<feature type="domain" description="Major facilitator superfamily (MFS) profile" evidence="9">
    <location>
        <begin position="19"/>
        <end position="465"/>
    </location>
</feature>
<protein>
    <submittedName>
        <fullName evidence="10">General substrate transporter</fullName>
    </submittedName>
</protein>
<dbReference type="PANTHER" id="PTHR48022">
    <property type="entry name" value="PLASTIDIC GLUCOSE TRANSPORTER 4"/>
    <property type="match status" value="1"/>
</dbReference>
<dbReference type="InterPro" id="IPR050360">
    <property type="entry name" value="MFS_Sugar_Transporters"/>
</dbReference>
<evidence type="ECO:0000313" key="10">
    <source>
        <dbReference type="EMBL" id="KAF2422080.1"/>
    </source>
</evidence>
<reference evidence="10" key="1">
    <citation type="journal article" date="2020" name="Stud. Mycol.">
        <title>101 Dothideomycetes genomes: a test case for predicting lifestyles and emergence of pathogens.</title>
        <authorList>
            <person name="Haridas S."/>
            <person name="Albert R."/>
            <person name="Binder M."/>
            <person name="Bloem J."/>
            <person name="Labutti K."/>
            <person name="Salamov A."/>
            <person name="Andreopoulos B."/>
            <person name="Baker S."/>
            <person name="Barry K."/>
            <person name="Bills G."/>
            <person name="Bluhm B."/>
            <person name="Cannon C."/>
            <person name="Castanera R."/>
            <person name="Culley D."/>
            <person name="Daum C."/>
            <person name="Ezra D."/>
            <person name="Gonzalez J."/>
            <person name="Henrissat B."/>
            <person name="Kuo A."/>
            <person name="Liang C."/>
            <person name="Lipzen A."/>
            <person name="Lutzoni F."/>
            <person name="Magnuson J."/>
            <person name="Mondo S."/>
            <person name="Nolan M."/>
            <person name="Ohm R."/>
            <person name="Pangilinan J."/>
            <person name="Park H.-J."/>
            <person name="Ramirez L."/>
            <person name="Alfaro M."/>
            <person name="Sun H."/>
            <person name="Tritt A."/>
            <person name="Yoshinaga Y."/>
            <person name="Zwiers L.-H."/>
            <person name="Turgeon B."/>
            <person name="Goodwin S."/>
            <person name="Spatafora J."/>
            <person name="Crous P."/>
            <person name="Grigoriev I."/>
        </authorList>
    </citation>
    <scope>NUCLEOTIDE SEQUENCE</scope>
    <source>
        <strain evidence="10">CBS 130266</strain>
    </source>
</reference>
<dbReference type="Proteomes" id="UP000800235">
    <property type="component" value="Unassembled WGS sequence"/>
</dbReference>
<comment type="similarity">
    <text evidence="2 7">Belongs to the major facilitator superfamily. Sugar transporter (TC 2.A.1.1) family.</text>
</comment>
<feature type="transmembrane region" description="Helical" evidence="8">
    <location>
        <begin position="379"/>
        <end position="400"/>
    </location>
</feature>
<evidence type="ECO:0000313" key="11">
    <source>
        <dbReference type="Proteomes" id="UP000800235"/>
    </source>
</evidence>
<feature type="transmembrane region" description="Helical" evidence="8">
    <location>
        <begin position="52"/>
        <end position="77"/>
    </location>
</feature>
<dbReference type="GO" id="GO:0016020">
    <property type="term" value="C:membrane"/>
    <property type="evidence" value="ECO:0007669"/>
    <property type="project" value="UniProtKB-SubCell"/>
</dbReference>
<feature type="transmembrane region" description="Helical" evidence="8">
    <location>
        <begin position="313"/>
        <end position="330"/>
    </location>
</feature>
<proteinExistence type="inferred from homology"/>
<comment type="caution">
    <text evidence="10">The sequence shown here is derived from an EMBL/GenBank/DDBJ whole genome shotgun (WGS) entry which is preliminary data.</text>
</comment>
<evidence type="ECO:0000256" key="5">
    <source>
        <dbReference type="ARBA" id="ARBA00022989"/>
    </source>
</evidence>
<keyword evidence="11" id="KW-1185">Reference proteome</keyword>
<feature type="transmembrane region" description="Helical" evidence="8">
    <location>
        <begin position="337"/>
        <end position="359"/>
    </location>
</feature>
<evidence type="ECO:0000256" key="7">
    <source>
        <dbReference type="RuleBase" id="RU003346"/>
    </source>
</evidence>
<keyword evidence="6 8" id="KW-0472">Membrane</keyword>
<feature type="transmembrane region" description="Helical" evidence="8">
    <location>
        <begin position="284"/>
        <end position="307"/>
    </location>
</feature>
<gene>
    <name evidence="10" type="ORF">EJ08DRAFT_682809</name>
</gene>
<dbReference type="InterPro" id="IPR005828">
    <property type="entry name" value="MFS_sugar_transport-like"/>
</dbReference>
<feature type="transmembrane region" description="Helical" evidence="8">
    <location>
        <begin position="20"/>
        <end position="40"/>
    </location>
</feature>
<evidence type="ECO:0000256" key="8">
    <source>
        <dbReference type="SAM" id="Phobius"/>
    </source>
</evidence>
<feature type="transmembrane region" description="Helical" evidence="8">
    <location>
        <begin position="440"/>
        <end position="461"/>
    </location>
</feature>
<feature type="transmembrane region" description="Helical" evidence="8">
    <location>
        <begin position="114"/>
        <end position="137"/>
    </location>
</feature>
<keyword evidence="5 8" id="KW-1133">Transmembrane helix</keyword>
<dbReference type="PROSITE" id="PS50850">
    <property type="entry name" value="MFS"/>
    <property type="match status" value="1"/>
</dbReference>
<dbReference type="NCBIfam" id="TIGR00879">
    <property type="entry name" value="SP"/>
    <property type="match status" value="1"/>
</dbReference>
<dbReference type="Gene3D" id="1.20.1250.20">
    <property type="entry name" value="MFS general substrate transporter like domains"/>
    <property type="match status" value="1"/>
</dbReference>
<name>A0A9P4NI56_9PEZI</name>
<evidence type="ECO:0000259" key="9">
    <source>
        <dbReference type="PROSITE" id="PS50850"/>
    </source>
</evidence>
<feature type="transmembrane region" description="Helical" evidence="8">
    <location>
        <begin position="185"/>
        <end position="205"/>
    </location>
</feature>
<dbReference type="PANTHER" id="PTHR48022:SF68">
    <property type="entry name" value="MAJOR FACILITATOR SUPERFAMILY (MFS) PROFILE DOMAIN-CONTAINING PROTEIN-RELATED"/>
    <property type="match status" value="1"/>
</dbReference>
<feature type="transmembrane region" description="Helical" evidence="8">
    <location>
        <begin position="412"/>
        <end position="434"/>
    </location>
</feature>
<organism evidence="10 11">
    <name type="scientific">Tothia fuscella</name>
    <dbReference type="NCBI Taxonomy" id="1048955"/>
    <lineage>
        <taxon>Eukaryota</taxon>
        <taxon>Fungi</taxon>
        <taxon>Dikarya</taxon>
        <taxon>Ascomycota</taxon>
        <taxon>Pezizomycotina</taxon>
        <taxon>Dothideomycetes</taxon>
        <taxon>Pleosporomycetidae</taxon>
        <taxon>Venturiales</taxon>
        <taxon>Cylindrosympodiaceae</taxon>
        <taxon>Tothia</taxon>
    </lineage>
</organism>
<evidence type="ECO:0000256" key="6">
    <source>
        <dbReference type="ARBA" id="ARBA00023136"/>
    </source>
</evidence>
<dbReference type="GO" id="GO:0005351">
    <property type="term" value="F:carbohydrate:proton symporter activity"/>
    <property type="evidence" value="ECO:0007669"/>
    <property type="project" value="TreeGrafter"/>
</dbReference>
<dbReference type="AlphaFoldDB" id="A0A9P4NI56"/>
<sequence length="520" mass="57330">MSFITNRVSSFFKDKKQQVVLFSSTAIALYGYDQGMMSLINTNHNYLQTMNIASTSSIVGLIVSVYYLGCAVGAVFFSWFSDRKGRKSAIFFCLATAALGNFIMFIAGMGGMKYAVVVMFIGRIIMGLGVGGVDSVIPVYSSELAEDEARGRALAQEFQMNIFGLNMAFAINLGVTRALGKDNQWAWRLPIIIMQIYPILLLAVIGRLPESPRWCLFHGKEEASKRAMMKLMGEEDGEESYRELVKSHESESDTNVGYWDMFTPGHTQFHPNMITIMGQINQALTGYGAVSVYGPQIFELLGFGVSISEYLTQANYISYFMLMTFAWLLIDAVGRRTLMLGGSAVLTSCFALLALFGGLSMNSDDLGIQIMGPAIAGVVTLYIATGAFGIGWLATVWLIPTEIFPTSARGQASAISVIVWGLANFAVTLLTPVIFNNLNYYLFIIFAATNAFAGIWTWLYLPETGNRSFEENQEFFEAAADERSWMVRKVKGGKYLKMPYNGGGDAERTPLLSRVGDQLL</sequence>
<evidence type="ECO:0000256" key="4">
    <source>
        <dbReference type="ARBA" id="ARBA00022692"/>
    </source>
</evidence>
<evidence type="ECO:0000256" key="3">
    <source>
        <dbReference type="ARBA" id="ARBA00022448"/>
    </source>
</evidence>
<evidence type="ECO:0000256" key="2">
    <source>
        <dbReference type="ARBA" id="ARBA00010992"/>
    </source>
</evidence>
<dbReference type="SUPFAM" id="SSF103473">
    <property type="entry name" value="MFS general substrate transporter"/>
    <property type="match status" value="1"/>
</dbReference>
<comment type="subcellular location">
    <subcellularLocation>
        <location evidence="1">Membrane</location>
        <topology evidence="1">Multi-pass membrane protein</topology>
    </subcellularLocation>
</comment>
<dbReference type="Pfam" id="PF00083">
    <property type="entry name" value="Sugar_tr"/>
    <property type="match status" value="1"/>
</dbReference>
<dbReference type="InterPro" id="IPR003663">
    <property type="entry name" value="Sugar/inositol_transpt"/>
</dbReference>
<accession>A0A9P4NI56</accession>
<evidence type="ECO:0000256" key="1">
    <source>
        <dbReference type="ARBA" id="ARBA00004141"/>
    </source>
</evidence>
<dbReference type="OrthoDB" id="2544694at2759"/>
<dbReference type="EMBL" id="MU007094">
    <property type="protein sequence ID" value="KAF2422080.1"/>
    <property type="molecule type" value="Genomic_DNA"/>
</dbReference>
<dbReference type="InterPro" id="IPR020846">
    <property type="entry name" value="MFS_dom"/>
</dbReference>
<dbReference type="InterPro" id="IPR036259">
    <property type="entry name" value="MFS_trans_sf"/>
</dbReference>
<dbReference type="InterPro" id="IPR005829">
    <property type="entry name" value="Sugar_transporter_CS"/>
</dbReference>
<dbReference type="PRINTS" id="PR00171">
    <property type="entry name" value="SUGRTRNSPORT"/>
</dbReference>
<keyword evidence="4 8" id="KW-0812">Transmembrane</keyword>
<keyword evidence="3 7" id="KW-0813">Transport</keyword>
<feature type="transmembrane region" description="Helical" evidence="8">
    <location>
        <begin position="89"/>
        <end position="108"/>
    </location>
</feature>
<feature type="transmembrane region" description="Helical" evidence="8">
    <location>
        <begin position="158"/>
        <end position="179"/>
    </location>
</feature>
<dbReference type="PROSITE" id="PS00217">
    <property type="entry name" value="SUGAR_TRANSPORT_2"/>
    <property type="match status" value="1"/>
</dbReference>